<evidence type="ECO:0000313" key="2">
    <source>
        <dbReference type="EMBL" id="GAD74495.1"/>
    </source>
</evidence>
<evidence type="ECO:0000313" key="3">
    <source>
        <dbReference type="Proteomes" id="UP000016567"/>
    </source>
</evidence>
<dbReference type="RefSeq" id="WP_021708275.1">
    <property type="nucleotide sequence ID" value="NZ_BAOB01000093.1"/>
</dbReference>
<evidence type="ECO:0000256" key="1">
    <source>
        <dbReference type="SAM" id="SignalP"/>
    </source>
</evidence>
<name>U3AL47_9VIBR</name>
<gene>
    <name evidence="2" type="ORF">VAZ01S_011_00230</name>
</gene>
<dbReference type="STRING" id="1219077.VAZ01S_011_00230"/>
<dbReference type="AlphaFoldDB" id="U3AL47"/>
<accession>U3AL47</accession>
<feature type="signal peptide" evidence="1">
    <location>
        <begin position="1"/>
        <end position="21"/>
    </location>
</feature>
<protein>
    <submittedName>
        <fullName evidence="2">Uncharacterized protein</fullName>
    </submittedName>
</protein>
<proteinExistence type="predicted"/>
<organism evidence="2 3">
    <name type="scientific">Vibrio azureus NBRC 104587</name>
    <dbReference type="NCBI Taxonomy" id="1219077"/>
    <lineage>
        <taxon>Bacteria</taxon>
        <taxon>Pseudomonadati</taxon>
        <taxon>Pseudomonadota</taxon>
        <taxon>Gammaproteobacteria</taxon>
        <taxon>Vibrionales</taxon>
        <taxon>Vibrionaceae</taxon>
        <taxon>Vibrio</taxon>
    </lineage>
</organism>
<dbReference type="EMBL" id="BATL01000011">
    <property type="protein sequence ID" value="GAD74495.1"/>
    <property type="molecule type" value="Genomic_DNA"/>
</dbReference>
<reference evidence="2 3" key="1">
    <citation type="submission" date="2013-09" db="EMBL/GenBank/DDBJ databases">
        <title>Whole genome shotgun sequence of Vibrio azureus NBRC 104587.</title>
        <authorList>
            <person name="Isaki S."/>
            <person name="Hosoyama A."/>
            <person name="Numata M."/>
            <person name="Hashimoto M."/>
            <person name="Hosoyama Y."/>
            <person name="Tsuchikane K."/>
            <person name="Noguchi M."/>
            <person name="Hirakata S."/>
            <person name="Ichikawa N."/>
            <person name="Ohji S."/>
            <person name="Yamazoe A."/>
            <person name="Fujita N."/>
        </authorList>
    </citation>
    <scope>NUCLEOTIDE SEQUENCE [LARGE SCALE GENOMIC DNA]</scope>
    <source>
        <strain evidence="2 3">NBRC 104587</strain>
    </source>
</reference>
<feature type="chain" id="PRO_5004639484" evidence="1">
    <location>
        <begin position="22"/>
        <end position="212"/>
    </location>
</feature>
<dbReference type="OrthoDB" id="5379915at2"/>
<dbReference type="Proteomes" id="UP000016567">
    <property type="component" value="Unassembled WGS sequence"/>
</dbReference>
<sequence>MFKKTLTLMLGVIFFSPVALSFPGDDQFKKRCDDDSLTPYEAIQRNKWAKKCGHISRRDYDYYTYDDDGKLRARPKYPSFYNRASFNDWFKAPITENAACGIRHYTHKLFCVSSEPTPEQRAILLRCDDDSLTPSEAIQRNQWARKCRYISRRDYDYNVYDDNDAIRARPIYPSFSNPNNFDDWFKAPKIQNAPCDMRHYTKKLYCVSSAYY</sequence>
<keyword evidence="3" id="KW-1185">Reference proteome</keyword>
<comment type="caution">
    <text evidence="2">The sequence shown here is derived from an EMBL/GenBank/DDBJ whole genome shotgun (WGS) entry which is preliminary data.</text>
</comment>
<keyword evidence="1" id="KW-0732">Signal</keyword>
<dbReference type="eggNOG" id="ENOG502ZRQ9">
    <property type="taxonomic scope" value="Bacteria"/>
</dbReference>